<dbReference type="EMBL" id="VSRR010006901">
    <property type="protein sequence ID" value="MPC45803.1"/>
    <property type="molecule type" value="Genomic_DNA"/>
</dbReference>
<proteinExistence type="predicted"/>
<protein>
    <submittedName>
        <fullName evidence="2">Uncharacterized protein</fullName>
    </submittedName>
</protein>
<name>A0A5B7FKV6_PORTR</name>
<dbReference type="AlphaFoldDB" id="A0A5B7FKV6"/>
<keyword evidence="3" id="KW-1185">Reference proteome</keyword>
<dbReference type="Proteomes" id="UP000324222">
    <property type="component" value="Unassembled WGS sequence"/>
</dbReference>
<feature type="compositionally biased region" description="Acidic residues" evidence="1">
    <location>
        <begin position="22"/>
        <end position="52"/>
    </location>
</feature>
<reference evidence="2 3" key="1">
    <citation type="submission" date="2019-05" db="EMBL/GenBank/DDBJ databases">
        <title>Another draft genome of Portunus trituberculatus and its Hox gene families provides insights of decapod evolution.</title>
        <authorList>
            <person name="Jeong J.-H."/>
            <person name="Song I."/>
            <person name="Kim S."/>
            <person name="Choi T."/>
            <person name="Kim D."/>
            <person name="Ryu S."/>
            <person name="Kim W."/>
        </authorList>
    </citation>
    <scope>NUCLEOTIDE SEQUENCE [LARGE SCALE GENOMIC DNA]</scope>
    <source>
        <tissue evidence="2">Muscle</tissue>
    </source>
</reference>
<organism evidence="2 3">
    <name type="scientific">Portunus trituberculatus</name>
    <name type="common">Swimming crab</name>
    <name type="synonym">Neptunus trituberculatus</name>
    <dbReference type="NCBI Taxonomy" id="210409"/>
    <lineage>
        <taxon>Eukaryota</taxon>
        <taxon>Metazoa</taxon>
        <taxon>Ecdysozoa</taxon>
        <taxon>Arthropoda</taxon>
        <taxon>Crustacea</taxon>
        <taxon>Multicrustacea</taxon>
        <taxon>Malacostraca</taxon>
        <taxon>Eumalacostraca</taxon>
        <taxon>Eucarida</taxon>
        <taxon>Decapoda</taxon>
        <taxon>Pleocyemata</taxon>
        <taxon>Brachyura</taxon>
        <taxon>Eubrachyura</taxon>
        <taxon>Portunoidea</taxon>
        <taxon>Portunidae</taxon>
        <taxon>Portuninae</taxon>
        <taxon>Portunus</taxon>
    </lineage>
</organism>
<sequence length="61" mass="6743">MTRREETVPTPSDVMSVLLGSEDSDENKDSDFFIETEESEDSSSDSDSDLGDTDQPSQQHS</sequence>
<gene>
    <name evidence="2" type="ORF">E2C01_039508</name>
</gene>
<feature type="region of interest" description="Disordered" evidence="1">
    <location>
        <begin position="1"/>
        <end position="61"/>
    </location>
</feature>
<evidence type="ECO:0000313" key="3">
    <source>
        <dbReference type="Proteomes" id="UP000324222"/>
    </source>
</evidence>
<evidence type="ECO:0000313" key="2">
    <source>
        <dbReference type="EMBL" id="MPC45803.1"/>
    </source>
</evidence>
<evidence type="ECO:0000256" key="1">
    <source>
        <dbReference type="SAM" id="MobiDB-lite"/>
    </source>
</evidence>
<comment type="caution">
    <text evidence="2">The sequence shown here is derived from an EMBL/GenBank/DDBJ whole genome shotgun (WGS) entry which is preliminary data.</text>
</comment>
<accession>A0A5B7FKV6</accession>